<keyword evidence="1" id="KW-1133">Transmembrane helix</keyword>
<dbReference type="RefSeq" id="WP_305995548.1">
    <property type="nucleotide sequence ID" value="NZ_JAVALS010000002.1"/>
</dbReference>
<dbReference type="PANTHER" id="PTHR43471">
    <property type="entry name" value="ABC TRANSPORTER PERMEASE"/>
    <property type="match status" value="1"/>
</dbReference>
<dbReference type="PANTHER" id="PTHR43471:SF12">
    <property type="entry name" value="HYPOTHETICAL MEMBRANE PROTEIN, CONSERVED"/>
    <property type="match status" value="1"/>
</dbReference>
<comment type="caution">
    <text evidence="2">The sequence shown here is derived from an EMBL/GenBank/DDBJ whole genome shotgun (WGS) entry which is preliminary data.</text>
</comment>
<name>A0ABT9ILN8_9MICC</name>
<organism evidence="2 3">
    <name type="scientific">Arthrobacter horti</name>
    <dbReference type="NCBI Taxonomy" id="3068273"/>
    <lineage>
        <taxon>Bacteria</taxon>
        <taxon>Bacillati</taxon>
        <taxon>Actinomycetota</taxon>
        <taxon>Actinomycetes</taxon>
        <taxon>Micrococcales</taxon>
        <taxon>Micrococcaceae</taxon>
        <taxon>Arthrobacter</taxon>
    </lineage>
</organism>
<accession>A0ABT9ILN8</accession>
<feature type="transmembrane region" description="Helical" evidence="1">
    <location>
        <begin position="209"/>
        <end position="231"/>
    </location>
</feature>
<keyword evidence="1" id="KW-0812">Transmembrane</keyword>
<feature type="transmembrane region" description="Helical" evidence="1">
    <location>
        <begin position="148"/>
        <end position="169"/>
    </location>
</feature>
<reference evidence="2 3" key="1">
    <citation type="submission" date="2023-08" db="EMBL/GenBank/DDBJ databases">
        <title>Arthrobacter horti sp. nov., isolated from forest soil.</title>
        <authorList>
            <person name="Park M."/>
        </authorList>
    </citation>
    <scope>NUCLEOTIDE SEQUENCE [LARGE SCALE GENOMIC DNA]</scope>
    <source>
        <strain evidence="2 3">YJM1</strain>
    </source>
</reference>
<feature type="transmembrane region" description="Helical" evidence="1">
    <location>
        <begin position="48"/>
        <end position="70"/>
    </location>
</feature>
<dbReference type="EMBL" id="JAVALS010000002">
    <property type="protein sequence ID" value="MDP5226503.1"/>
    <property type="molecule type" value="Genomic_DNA"/>
</dbReference>
<keyword evidence="1" id="KW-0472">Membrane</keyword>
<dbReference type="Proteomes" id="UP001232725">
    <property type="component" value="Unassembled WGS sequence"/>
</dbReference>
<evidence type="ECO:0000256" key="1">
    <source>
        <dbReference type="SAM" id="Phobius"/>
    </source>
</evidence>
<keyword evidence="3" id="KW-1185">Reference proteome</keyword>
<evidence type="ECO:0000313" key="2">
    <source>
        <dbReference type="EMBL" id="MDP5226503.1"/>
    </source>
</evidence>
<proteinExistence type="predicted"/>
<feature type="transmembrane region" description="Helical" evidence="1">
    <location>
        <begin position="181"/>
        <end position="203"/>
    </location>
</feature>
<protein>
    <submittedName>
        <fullName evidence="2">ABC transporter permease</fullName>
    </submittedName>
</protein>
<feature type="transmembrane region" description="Helical" evidence="1">
    <location>
        <begin position="90"/>
        <end position="113"/>
    </location>
</feature>
<evidence type="ECO:0000313" key="3">
    <source>
        <dbReference type="Proteomes" id="UP001232725"/>
    </source>
</evidence>
<gene>
    <name evidence="2" type="ORF">Q9R02_04965</name>
</gene>
<sequence>MTEIMEVDPGSQGPQGPSAVRIPARGYFDGIRDVVVLELKQRLRSRGWYIMLGIWFVVIGGVTWLTWGAWNAAMNTVPAGSYGSTAQHSPGSVIFEVVLAFVLLFALLVAPALSANGVNGDRSSGTLALLQVTLLTPGQILWGKFLAAWVAALAFLVTSAPFLIIGVAAGGLSPGHIVVSLLMLALEIAVVCAIGTGVSAVAARPLFSIVVTYLAVAGLTVLSVIAFGFGMQLTRDTATAMEPSGYSAPATSDGSPSDVPEISCVPTQQPVFHTERVAWFLAVNPFVVVADAIPYSEVPSSRSDIVVNGPLESISQGTRHAMAGPEAPYSPCVNGVYQPQQSGPQYEYLKQTTPVWPLGLGIQAVLAGLLLWLGWRSLRTPARRLPRGTRIA</sequence>
<feature type="transmembrane region" description="Helical" evidence="1">
    <location>
        <begin position="355"/>
        <end position="375"/>
    </location>
</feature>